<accession>A0A6A6ZRC8</accession>
<evidence type="ECO:0000313" key="2">
    <source>
        <dbReference type="Proteomes" id="UP000799424"/>
    </source>
</evidence>
<dbReference type="Proteomes" id="UP000799424">
    <property type="component" value="Unassembled WGS sequence"/>
</dbReference>
<organism evidence="1 2">
    <name type="scientific">Ophiobolus disseminans</name>
    <dbReference type="NCBI Taxonomy" id="1469910"/>
    <lineage>
        <taxon>Eukaryota</taxon>
        <taxon>Fungi</taxon>
        <taxon>Dikarya</taxon>
        <taxon>Ascomycota</taxon>
        <taxon>Pezizomycotina</taxon>
        <taxon>Dothideomycetes</taxon>
        <taxon>Pleosporomycetidae</taxon>
        <taxon>Pleosporales</taxon>
        <taxon>Pleosporineae</taxon>
        <taxon>Phaeosphaeriaceae</taxon>
        <taxon>Ophiobolus</taxon>
    </lineage>
</organism>
<keyword evidence="2" id="KW-1185">Reference proteome</keyword>
<dbReference type="OrthoDB" id="2830640at2759"/>
<name>A0A6A6ZRC8_9PLEO</name>
<reference evidence="1" key="1">
    <citation type="journal article" date="2020" name="Stud. Mycol.">
        <title>101 Dothideomycetes genomes: a test case for predicting lifestyles and emergence of pathogens.</title>
        <authorList>
            <person name="Haridas S."/>
            <person name="Albert R."/>
            <person name="Binder M."/>
            <person name="Bloem J."/>
            <person name="Labutti K."/>
            <person name="Salamov A."/>
            <person name="Andreopoulos B."/>
            <person name="Baker S."/>
            <person name="Barry K."/>
            <person name="Bills G."/>
            <person name="Bluhm B."/>
            <person name="Cannon C."/>
            <person name="Castanera R."/>
            <person name="Culley D."/>
            <person name="Daum C."/>
            <person name="Ezra D."/>
            <person name="Gonzalez J."/>
            <person name="Henrissat B."/>
            <person name="Kuo A."/>
            <person name="Liang C."/>
            <person name="Lipzen A."/>
            <person name="Lutzoni F."/>
            <person name="Magnuson J."/>
            <person name="Mondo S."/>
            <person name="Nolan M."/>
            <person name="Ohm R."/>
            <person name="Pangilinan J."/>
            <person name="Park H.-J."/>
            <person name="Ramirez L."/>
            <person name="Alfaro M."/>
            <person name="Sun H."/>
            <person name="Tritt A."/>
            <person name="Yoshinaga Y."/>
            <person name="Zwiers L.-H."/>
            <person name="Turgeon B."/>
            <person name="Goodwin S."/>
            <person name="Spatafora J."/>
            <person name="Crous P."/>
            <person name="Grigoriev I."/>
        </authorList>
    </citation>
    <scope>NUCLEOTIDE SEQUENCE</scope>
    <source>
        <strain evidence="1">CBS 113818</strain>
    </source>
</reference>
<dbReference type="Gene3D" id="1.20.58.340">
    <property type="entry name" value="Magnesium transport protein CorA, transmembrane region"/>
    <property type="match status" value="1"/>
</dbReference>
<gene>
    <name evidence="1" type="ORF">CC86DRAFT_408690</name>
</gene>
<sequence length="296" mass="33582">MVPELLQHFQVPGRFLSATYRRSNGFFGSAESVNPEDGLNNCCTWFCVIIKDVSPNGASNYSWRKMTFWTRWNLKQCSILCIGADRSFRDLLQETLSRIWTLLPHSQPYALHVPIVETIVTMQDLSVWSVRDFVRSVEQKRSYTASRPHDFLSLHEASRHAIHSMETLGVTVDTISALQQHASRLPNETDQHSRSTTDLSQIQDQLAFQVRILQNMLRRSQSNKERLQNEIALAYSMIAQRDSQTMTALGEAAKRDSEAMRTIAVVTMAFLPPTFLSASFSTSFFNYTPGHTGQGA</sequence>
<protein>
    <submittedName>
        <fullName evidence="1">Uncharacterized protein</fullName>
    </submittedName>
</protein>
<evidence type="ECO:0000313" key="1">
    <source>
        <dbReference type="EMBL" id="KAF2823660.1"/>
    </source>
</evidence>
<dbReference type="EMBL" id="MU006231">
    <property type="protein sequence ID" value="KAF2823660.1"/>
    <property type="molecule type" value="Genomic_DNA"/>
</dbReference>
<proteinExistence type="predicted"/>
<dbReference type="AlphaFoldDB" id="A0A6A6ZRC8"/>